<dbReference type="Pfam" id="PF11716">
    <property type="entry name" value="MDMPI_N"/>
    <property type="match status" value="1"/>
</dbReference>
<dbReference type="AlphaFoldDB" id="A0A1H0T1P5"/>
<dbReference type="InterPro" id="IPR024344">
    <property type="entry name" value="MDMPI_metal-binding"/>
</dbReference>
<feature type="domain" description="Mycothiol-dependent maleylpyruvate isomerase metal-binding" evidence="2">
    <location>
        <begin position="12"/>
        <end position="125"/>
    </location>
</feature>
<dbReference type="STRING" id="1090615.SAMN04515671_4421"/>
<gene>
    <name evidence="3" type="ORF">SAMN04515671_4421</name>
</gene>
<evidence type="ECO:0000313" key="3">
    <source>
        <dbReference type="EMBL" id="SDP48032.1"/>
    </source>
</evidence>
<dbReference type="Proteomes" id="UP000198741">
    <property type="component" value="Chromosome I"/>
</dbReference>
<dbReference type="InterPro" id="IPR034660">
    <property type="entry name" value="DinB/YfiT-like"/>
</dbReference>
<protein>
    <submittedName>
        <fullName evidence="3">TIGR03083 family protein</fullName>
    </submittedName>
</protein>
<reference evidence="3 4" key="1">
    <citation type="submission" date="2016-10" db="EMBL/GenBank/DDBJ databases">
        <authorList>
            <person name="de Groot N.N."/>
        </authorList>
    </citation>
    <scope>NUCLEOTIDE SEQUENCE [LARGE SCALE GENOMIC DNA]</scope>
    <source>
        <strain evidence="4">P4-7,KCTC 19426,CECT 7604</strain>
    </source>
</reference>
<dbReference type="Pfam" id="PF07398">
    <property type="entry name" value="MDMPI_C"/>
    <property type="match status" value="1"/>
</dbReference>
<evidence type="ECO:0000259" key="1">
    <source>
        <dbReference type="Pfam" id="PF07398"/>
    </source>
</evidence>
<dbReference type="SUPFAM" id="SSF109854">
    <property type="entry name" value="DinB/YfiT-like putative metalloenzymes"/>
    <property type="match status" value="1"/>
</dbReference>
<dbReference type="RefSeq" id="WP_157695616.1">
    <property type="nucleotide sequence ID" value="NZ_LT629710.1"/>
</dbReference>
<dbReference type="NCBIfam" id="TIGR03083">
    <property type="entry name" value="maleylpyruvate isomerase family mycothiol-dependent enzyme"/>
    <property type="match status" value="1"/>
</dbReference>
<keyword evidence="4" id="KW-1185">Reference proteome</keyword>
<dbReference type="InterPro" id="IPR010872">
    <property type="entry name" value="MDMPI_C-term_domain"/>
</dbReference>
<dbReference type="GO" id="GO:0046872">
    <property type="term" value="F:metal ion binding"/>
    <property type="evidence" value="ECO:0007669"/>
    <property type="project" value="InterPro"/>
</dbReference>
<dbReference type="PANTHER" id="PTHR40758:SF1">
    <property type="entry name" value="CONSERVED PROTEIN"/>
    <property type="match status" value="1"/>
</dbReference>
<proteinExistence type="predicted"/>
<evidence type="ECO:0000313" key="4">
    <source>
        <dbReference type="Proteomes" id="UP000198741"/>
    </source>
</evidence>
<feature type="domain" description="MDMPI C-terminal" evidence="1">
    <location>
        <begin position="138"/>
        <end position="226"/>
    </location>
</feature>
<sequence>MDLSPGLLGTFRAEASALLAAVRAVDQGAPVPACPGLTVNDIVRHVGGIYRLVSVWIVQGCRPETMPDAPEDPFDWAAEGADRLHRQLAGLDPAAPCATWFAADRTVGFWIRRMAHETAVHRVDVMQAAGTAWGIDHEVAADGLDEAVQLWLGTQLGADVNGSGRVVRIGNRWSVRLLTGLVDYPLPSVAADAVVTGDPASLWAWAWGRTDSAHPVVITGSDGAAAEVRAALARAQQ</sequence>
<evidence type="ECO:0000259" key="2">
    <source>
        <dbReference type="Pfam" id="PF11716"/>
    </source>
</evidence>
<dbReference type="OrthoDB" id="3671213at2"/>
<dbReference type="EMBL" id="LT629710">
    <property type="protein sequence ID" value="SDP48032.1"/>
    <property type="molecule type" value="Genomic_DNA"/>
</dbReference>
<dbReference type="GO" id="GO:0005886">
    <property type="term" value="C:plasma membrane"/>
    <property type="evidence" value="ECO:0007669"/>
    <property type="project" value="TreeGrafter"/>
</dbReference>
<dbReference type="InterPro" id="IPR017517">
    <property type="entry name" value="Maleyloyr_isom"/>
</dbReference>
<accession>A0A1H0T1P5</accession>
<organism evidence="3 4">
    <name type="scientific">Nakamurella panacisegetis</name>
    <dbReference type="NCBI Taxonomy" id="1090615"/>
    <lineage>
        <taxon>Bacteria</taxon>
        <taxon>Bacillati</taxon>
        <taxon>Actinomycetota</taxon>
        <taxon>Actinomycetes</taxon>
        <taxon>Nakamurellales</taxon>
        <taxon>Nakamurellaceae</taxon>
        <taxon>Nakamurella</taxon>
    </lineage>
</organism>
<name>A0A1H0T1P5_9ACTN</name>
<dbReference type="PANTHER" id="PTHR40758">
    <property type="entry name" value="CONSERVED PROTEIN"/>
    <property type="match status" value="1"/>
</dbReference>